<dbReference type="Pfam" id="PF05572">
    <property type="entry name" value="Peptidase_M43"/>
    <property type="match status" value="1"/>
</dbReference>
<protein>
    <submittedName>
        <fullName evidence="11">Zincin</fullName>
    </submittedName>
</protein>
<evidence type="ECO:0000313" key="12">
    <source>
        <dbReference type="Proteomes" id="UP000799302"/>
    </source>
</evidence>
<comment type="similarity">
    <text evidence="1">Belongs to the peptidase M43B family.</text>
</comment>
<dbReference type="SUPFAM" id="SSF55486">
    <property type="entry name" value="Metalloproteases ('zincins'), catalytic domain"/>
    <property type="match status" value="1"/>
</dbReference>
<keyword evidence="4 9" id="KW-0732">Signal</keyword>
<sequence length="412" mass="43943">MRTEYIATLASLLLVTPGLAAQQNVNAATAAAIADGHIDPDVFDPSFVHFECGTNSSTAPKDLLQAHHELHTRSFRSPVAVRADALQEIKRQAATSLVVVPTYFHIVTTAAKKGTVTAIMPQQQLVAMNTAYAGTGFAFKLAQITYTVNDTWATASDFAPMQKALRQGLYGALNLYFVSDLAGNILGQCSMPTNINNSPPSGYVTDGCLIHAGTMPGASINGYNQGKTAVHETGHWLGLLHTFEGYSCSGNGDFIADTNPELTSTSGCPANKTTCTGTTAGSPGDPVHNYMDYSTDACYTNFTPGQISRMQTFWTLYRKDYLPASLPDAVQEATVTTLPDGTVQALDGTVQALNSLGSKALDTASDAPTDAPVVPQVERVKRSGSLKSQRNSSRWGWVPFGRHVSPVMNLKQ</sequence>
<dbReference type="InterPro" id="IPR008754">
    <property type="entry name" value="Peptidase_M43"/>
</dbReference>
<evidence type="ECO:0000256" key="5">
    <source>
        <dbReference type="ARBA" id="ARBA00022801"/>
    </source>
</evidence>
<evidence type="ECO:0000256" key="6">
    <source>
        <dbReference type="ARBA" id="ARBA00022833"/>
    </source>
</evidence>
<proteinExistence type="inferred from homology"/>
<dbReference type="Gene3D" id="3.40.390.10">
    <property type="entry name" value="Collagenase (Catalytic Domain)"/>
    <property type="match status" value="1"/>
</dbReference>
<keyword evidence="7" id="KW-0482">Metalloprotease</keyword>
<keyword evidence="6" id="KW-0862">Zinc</keyword>
<keyword evidence="3" id="KW-0479">Metal-binding</keyword>
<dbReference type="GO" id="GO:0008237">
    <property type="term" value="F:metallopeptidase activity"/>
    <property type="evidence" value="ECO:0007669"/>
    <property type="project" value="UniProtKB-KW"/>
</dbReference>
<feature type="chain" id="PRO_5025633792" evidence="9">
    <location>
        <begin position="22"/>
        <end position="412"/>
    </location>
</feature>
<keyword evidence="5" id="KW-0378">Hydrolase</keyword>
<feature type="signal peptide" evidence="9">
    <location>
        <begin position="1"/>
        <end position="21"/>
    </location>
</feature>
<dbReference type="GO" id="GO:0006508">
    <property type="term" value="P:proteolysis"/>
    <property type="evidence" value="ECO:0007669"/>
    <property type="project" value="UniProtKB-KW"/>
</dbReference>
<accession>A0A6A6ULF7</accession>
<reference evidence="11" key="1">
    <citation type="journal article" date="2020" name="Stud. Mycol.">
        <title>101 Dothideomycetes genomes: a test case for predicting lifestyles and emergence of pathogens.</title>
        <authorList>
            <person name="Haridas S."/>
            <person name="Albert R."/>
            <person name="Binder M."/>
            <person name="Bloem J."/>
            <person name="Labutti K."/>
            <person name="Salamov A."/>
            <person name="Andreopoulos B."/>
            <person name="Baker S."/>
            <person name="Barry K."/>
            <person name="Bills G."/>
            <person name="Bluhm B."/>
            <person name="Cannon C."/>
            <person name="Castanera R."/>
            <person name="Culley D."/>
            <person name="Daum C."/>
            <person name="Ezra D."/>
            <person name="Gonzalez J."/>
            <person name="Henrissat B."/>
            <person name="Kuo A."/>
            <person name="Liang C."/>
            <person name="Lipzen A."/>
            <person name="Lutzoni F."/>
            <person name="Magnuson J."/>
            <person name="Mondo S."/>
            <person name="Nolan M."/>
            <person name="Ohm R."/>
            <person name="Pangilinan J."/>
            <person name="Park H.-J."/>
            <person name="Ramirez L."/>
            <person name="Alfaro M."/>
            <person name="Sun H."/>
            <person name="Tritt A."/>
            <person name="Yoshinaga Y."/>
            <person name="Zwiers L.-H."/>
            <person name="Turgeon B."/>
            <person name="Goodwin S."/>
            <person name="Spatafora J."/>
            <person name="Crous P."/>
            <person name="Grigoriev I."/>
        </authorList>
    </citation>
    <scope>NUCLEOTIDE SEQUENCE</scope>
    <source>
        <strain evidence="11">CBS 115976</strain>
    </source>
</reference>
<evidence type="ECO:0000256" key="4">
    <source>
        <dbReference type="ARBA" id="ARBA00022729"/>
    </source>
</evidence>
<feature type="domain" description="Peptidase M43 pregnancy-associated plasma-A" evidence="10">
    <location>
        <begin position="195"/>
        <end position="313"/>
    </location>
</feature>
<dbReference type="CDD" id="cd04275">
    <property type="entry name" value="ZnMc_pappalysin_like"/>
    <property type="match status" value="1"/>
</dbReference>
<gene>
    <name evidence="11" type="ORF">BT63DRAFT_452237</name>
</gene>
<dbReference type="PANTHER" id="PTHR47466">
    <property type="match status" value="1"/>
</dbReference>
<name>A0A6A6ULF7_9PEZI</name>
<evidence type="ECO:0000313" key="11">
    <source>
        <dbReference type="EMBL" id="KAF2671734.1"/>
    </source>
</evidence>
<evidence type="ECO:0000256" key="2">
    <source>
        <dbReference type="ARBA" id="ARBA00022670"/>
    </source>
</evidence>
<dbReference type="PANTHER" id="PTHR47466:SF1">
    <property type="entry name" value="METALLOPROTEASE MEP1 (AFU_ORTHOLOGUE AFUA_1G07730)-RELATED"/>
    <property type="match status" value="1"/>
</dbReference>
<dbReference type="AlphaFoldDB" id="A0A6A6ULF7"/>
<evidence type="ECO:0000256" key="3">
    <source>
        <dbReference type="ARBA" id="ARBA00022723"/>
    </source>
</evidence>
<evidence type="ECO:0000259" key="10">
    <source>
        <dbReference type="Pfam" id="PF05572"/>
    </source>
</evidence>
<evidence type="ECO:0000256" key="7">
    <source>
        <dbReference type="ARBA" id="ARBA00023049"/>
    </source>
</evidence>
<dbReference type="Proteomes" id="UP000799302">
    <property type="component" value="Unassembled WGS sequence"/>
</dbReference>
<keyword evidence="12" id="KW-1185">Reference proteome</keyword>
<keyword evidence="2" id="KW-0645">Protease</keyword>
<evidence type="ECO:0000256" key="1">
    <source>
        <dbReference type="ARBA" id="ARBA00008721"/>
    </source>
</evidence>
<evidence type="ECO:0000256" key="8">
    <source>
        <dbReference type="ARBA" id="ARBA00023157"/>
    </source>
</evidence>
<dbReference type="OrthoDB" id="536211at2759"/>
<keyword evidence="8" id="KW-1015">Disulfide bond</keyword>
<evidence type="ECO:0000256" key="9">
    <source>
        <dbReference type="SAM" id="SignalP"/>
    </source>
</evidence>
<dbReference type="EMBL" id="MU004232">
    <property type="protein sequence ID" value="KAF2671734.1"/>
    <property type="molecule type" value="Genomic_DNA"/>
</dbReference>
<organism evidence="11 12">
    <name type="scientific">Microthyrium microscopicum</name>
    <dbReference type="NCBI Taxonomy" id="703497"/>
    <lineage>
        <taxon>Eukaryota</taxon>
        <taxon>Fungi</taxon>
        <taxon>Dikarya</taxon>
        <taxon>Ascomycota</taxon>
        <taxon>Pezizomycotina</taxon>
        <taxon>Dothideomycetes</taxon>
        <taxon>Dothideomycetes incertae sedis</taxon>
        <taxon>Microthyriales</taxon>
        <taxon>Microthyriaceae</taxon>
        <taxon>Microthyrium</taxon>
    </lineage>
</organism>
<dbReference type="InterPro" id="IPR024079">
    <property type="entry name" value="MetalloPept_cat_dom_sf"/>
</dbReference>
<dbReference type="GO" id="GO:0046872">
    <property type="term" value="F:metal ion binding"/>
    <property type="evidence" value="ECO:0007669"/>
    <property type="project" value="UniProtKB-KW"/>
</dbReference>